<evidence type="ECO:0000313" key="2">
    <source>
        <dbReference type="EMBL" id="KAF5378716.1"/>
    </source>
</evidence>
<dbReference type="EMBL" id="JAACJN010000074">
    <property type="protein sequence ID" value="KAF5378716.1"/>
    <property type="molecule type" value="Genomic_DNA"/>
</dbReference>
<feature type="compositionally biased region" description="Gly residues" evidence="1">
    <location>
        <begin position="433"/>
        <end position="445"/>
    </location>
</feature>
<organism evidence="2 3">
    <name type="scientific">Collybiopsis confluens</name>
    <dbReference type="NCBI Taxonomy" id="2823264"/>
    <lineage>
        <taxon>Eukaryota</taxon>
        <taxon>Fungi</taxon>
        <taxon>Dikarya</taxon>
        <taxon>Basidiomycota</taxon>
        <taxon>Agaricomycotina</taxon>
        <taxon>Agaricomycetes</taxon>
        <taxon>Agaricomycetidae</taxon>
        <taxon>Agaricales</taxon>
        <taxon>Marasmiineae</taxon>
        <taxon>Omphalotaceae</taxon>
        <taxon>Collybiopsis</taxon>
    </lineage>
</organism>
<feature type="region of interest" description="Disordered" evidence="1">
    <location>
        <begin position="335"/>
        <end position="539"/>
    </location>
</feature>
<accession>A0A8H5H8R3</accession>
<feature type="compositionally biased region" description="Gly residues" evidence="1">
    <location>
        <begin position="342"/>
        <end position="373"/>
    </location>
</feature>
<keyword evidence="3" id="KW-1185">Reference proteome</keyword>
<sequence length="595" mass="64098">MLPKAQKKKILRWPTLRLSKRKAKAIPTSRAREWESLPYFSYDDTTKRFSHSVEKLRALTSSTGRLLCDMKLQEEWRNFKQVVDFHDRSTFSTLRRPLPSRISEPHAVGPIEYLDAPNRNHSTTRGLLLSFLHSQNEVHCQLTHTTVKSVLQFAHLIEKRYSDADLYRVYYGLGGFVWIHSRINYLILDVALHTRFNKLELAILVDDLKVVQDVSEYLTWLDQIGKQQRGDFDILSFVRTCHPRLHDGRKTSILCIEPASSAHGSDDRNYFGGSPAVFDRRAIEEWVFPDNKEEIVKANLNVAITMTTKFGFIPLSASVDDDFLPKDFLPGDELLDKRNIAGEGGGGADKGGEGGGSSDKGGADGGGEGSGGSDKGREGSGSSDKGSADGGGEGSGGSDKGGADGGGEGSGGSDKGREGSGSSDKGSADRGGEGSGGSDKGGEGSGSSDKGGADGGGAGDSEPHASNAGDASDEAGYANVSSGGYKDEGGASDAPEFASADSSSISDFHSLPHSHDTSARSGESTKASRIRDRFYQKQKGERRSIKARYYAFRDLIEDRFSKPDIKSLRFLPLNISNPSTSILIRPFIVPPPSVC</sequence>
<proteinExistence type="predicted"/>
<protein>
    <submittedName>
        <fullName evidence="2">Uncharacterized protein</fullName>
    </submittedName>
</protein>
<feature type="compositionally biased region" description="Basic and acidic residues" evidence="1">
    <location>
        <begin position="529"/>
        <end position="539"/>
    </location>
</feature>
<dbReference type="AlphaFoldDB" id="A0A8H5H8R3"/>
<evidence type="ECO:0000313" key="3">
    <source>
        <dbReference type="Proteomes" id="UP000518752"/>
    </source>
</evidence>
<reference evidence="2 3" key="1">
    <citation type="journal article" date="2020" name="ISME J.">
        <title>Uncovering the hidden diversity of litter-decomposition mechanisms in mushroom-forming fungi.</title>
        <authorList>
            <person name="Floudas D."/>
            <person name="Bentzer J."/>
            <person name="Ahren D."/>
            <person name="Johansson T."/>
            <person name="Persson P."/>
            <person name="Tunlid A."/>
        </authorList>
    </citation>
    <scope>NUCLEOTIDE SEQUENCE [LARGE SCALE GENOMIC DNA]</scope>
    <source>
        <strain evidence="2 3">CBS 406.79</strain>
    </source>
</reference>
<gene>
    <name evidence="2" type="ORF">D9757_010756</name>
</gene>
<comment type="caution">
    <text evidence="2">The sequence shown here is derived from an EMBL/GenBank/DDBJ whole genome shotgun (WGS) entry which is preliminary data.</text>
</comment>
<feature type="compositionally biased region" description="Gly residues" evidence="1">
    <location>
        <begin position="388"/>
        <end position="413"/>
    </location>
</feature>
<dbReference type="Proteomes" id="UP000518752">
    <property type="component" value="Unassembled WGS sequence"/>
</dbReference>
<name>A0A8H5H8R3_9AGAR</name>
<evidence type="ECO:0000256" key="1">
    <source>
        <dbReference type="SAM" id="MobiDB-lite"/>
    </source>
</evidence>
<dbReference type="OrthoDB" id="10521931at2759"/>
<feature type="compositionally biased region" description="Low complexity" evidence="1">
    <location>
        <begin position="497"/>
        <end position="511"/>
    </location>
</feature>